<organism evidence="2 3">
    <name type="scientific">Conger conger</name>
    <name type="common">Conger eel</name>
    <name type="synonym">Muraena conger</name>
    <dbReference type="NCBI Taxonomy" id="82655"/>
    <lineage>
        <taxon>Eukaryota</taxon>
        <taxon>Metazoa</taxon>
        <taxon>Chordata</taxon>
        <taxon>Craniata</taxon>
        <taxon>Vertebrata</taxon>
        <taxon>Euteleostomi</taxon>
        <taxon>Actinopterygii</taxon>
        <taxon>Neopterygii</taxon>
        <taxon>Teleostei</taxon>
        <taxon>Anguilliformes</taxon>
        <taxon>Congridae</taxon>
        <taxon>Conger</taxon>
    </lineage>
</organism>
<gene>
    <name evidence="2" type="ORF">COCON_G00210240</name>
</gene>
<dbReference type="AlphaFoldDB" id="A0A9Q1D154"/>
<dbReference type="OrthoDB" id="8960715at2759"/>
<protein>
    <submittedName>
        <fullName evidence="2">Uncharacterized protein</fullName>
    </submittedName>
</protein>
<dbReference type="EMBL" id="JAFJMO010000016">
    <property type="protein sequence ID" value="KAJ8254412.1"/>
    <property type="molecule type" value="Genomic_DNA"/>
</dbReference>
<feature type="region of interest" description="Disordered" evidence="1">
    <location>
        <begin position="1"/>
        <end position="24"/>
    </location>
</feature>
<accession>A0A9Q1D154</accession>
<evidence type="ECO:0000313" key="2">
    <source>
        <dbReference type="EMBL" id="KAJ8254412.1"/>
    </source>
</evidence>
<evidence type="ECO:0000256" key="1">
    <source>
        <dbReference type="SAM" id="MobiDB-lite"/>
    </source>
</evidence>
<sequence length="255" mass="26808">MLGKLMGVPKLGGGSSTDSDCPFEGDYTVPPLPVTEGMQHIRIMEGVSRSLPSSPLLTHQAISMRLQPMKRLTGAAGSHSAAPGDQLQLLLLPAVNKAPAVSMAMAGPMRLDWDRQEVPNRKCAGAGSYLAPQDRVCRPATEEGGELVSLSCSAQCGLNCENEAHAGPLGYARRKLGGWGGLTEPAVPAFGKEDQPTAARLHTHSTLTCREHFNRHAACLEDSGPLAAGGYANPGAVALATRVHHSSVTSRERGF</sequence>
<dbReference type="Proteomes" id="UP001152803">
    <property type="component" value="Unassembled WGS sequence"/>
</dbReference>
<evidence type="ECO:0000313" key="3">
    <source>
        <dbReference type="Proteomes" id="UP001152803"/>
    </source>
</evidence>
<comment type="caution">
    <text evidence="2">The sequence shown here is derived from an EMBL/GenBank/DDBJ whole genome shotgun (WGS) entry which is preliminary data.</text>
</comment>
<keyword evidence="3" id="KW-1185">Reference proteome</keyword>
<reference evidence="2" key="1">
    <citation type="journal article" date="2023" name="Science">
        <title>Genome structures resolve the early diversification of teleost fishes.</title>
        <authorList>
            <person name="Parey E."/>
            <person name="Louis A."/>
            <person name="Montfort J."/>
            <person name="Bouchez O."/>
            <person name="Roques C."/>
            <person name="Iampietro C."/>
            <person name="Lluch J."/>
            <person name="Castinel A."/>
            <person name="Donnadieu C."/>
            <person name="Desvignes T."/>
            <person name="Floi Bucao C."/>
            <person name="Jouanno E."/>
            <person name="Wen M."/>
            <person name="Mejri S."/>
            <person name="Dirks R."/>
            <person name="Jansen H."/>
            <person name="Henkel C."/>
            <person name="Chen W.J."/>
            <person name="Zahm M."/>
            <person name="Cabau C."/>
            <person name="Klopp C."/>
            <person name="Thompson A.W."/>
            <person name="Robinson-Rechavi M."/>
            <person name="Braasch I."/>
            <person name="Lecointre G."/>
            <person name="Bobe J."/>
            <person name="Postlethwait J.H."/>
            <person name="Berthelot C."/>
            <person name="Roest Crollius H."/>
            <person name="Guiguen Y."/>
        </authorList>
    </citation>
    <scope>NUCLEOTIDE SEQUENCE</scope>
    <source>
        <strain evidence="2">Concon-B</strain>
    </source>
</reference>
<proteinExistence type="predicted"/>
<name>A0A9Q1D154_CONCO</name>